<dbReference type="RefSeq" id="WP_318595494.1">
    <property type="nucleotide sequence ID" value="NZ_JAWSTH010000003.1"/>
</dbReference>
<feature type="region of interest" description="Disordered" evidence="1">
    <location>
        <begin position="1"/>
        <end position="26"/>
    </location>
</feature>
<evidence type="ECO:0000313" key="2">
    <source>
        <dbReference type="EMBL" id="MDW5593232.1"/>
    </source>
</evidence>
<organism evidence="2 3">
    <name type="scientific">Conexibacter stalactiti</name>
    <dbReference type="NCBI Taxonomy" id="1940611"/>
    <lineage>
        <taxon>Bacteria</taxon>
        <taxon>Bacillati</taxon>
        <taxon>Actinomycetota</taxon>
        <taxon>Thermoleophilia</taxon>
        <taxon>Solirubrobacterales</taxon>
        <taxon>Conexibacteraceae</taxon>
        <taxon>Conexibacter</taxon>
    </lineage>
</organism>
<feature type="region of interest" description="Disordered" evidence="1">
    <location>
        <begin position="38"/>
        <end position="57"/>
    </location>
</feature>
<reference evidence="3" key="1">
    <citation type="submission" date="2023-07" db="EMBL/GenBank/DDBJ databases">
        <title>Conexibacter stalactiti sp. nov., isolated from stalactites in a lava cave and emended description of the genus Conexibacter.</title>
        <authorList>
            <person name="Lee S.D."/>
        </authorList>
    </citation>
    <scope>NUCLEOTIDE SEQUENCE [LARGE SCALE GENOMIC DNA]</scope>
    <source>
        <strain evidence="3">KCTC 39840</strain>
    </source>
</reference>
<proteinExistence type="predicted"/>
<evidence type="ECO:0008006" key="4">
    <source>
        <dbReference type="Google" id="ProtNLM"/>
    </source>
</evidence>
<accession>A0ABU4HIZ2</accession>
<keyword evidence="3" id="KW-1185">Reference proteome</keyword>
<name>A0ABU4HIZ2_9ACTN</name>
<protein>
    <recommendedName>
        <fullName evidence="4">DksA C4-type domain-containing protein</fullName>
    </recommendedName>
</protein>
<gene>
    <name evidence="2" type="ORF">R7226_02710</name>
</gene>
<reference evidence="2 3" key="2">
    <citation type="submission" date="2023-10" db="EMBL/GenBank/DDBJ databases">
        <authorList>
            <person name="Han X.F."/>
        </authorList>
    </citation>
    <scope>NUCLEOTIDE SEQUENCE [LARGE SCALE GENOMIC DNA]</scope>
    <source>
        <strain evidence="2 3">KCTC 39840</strain>
    </source>
</reference>
<comment type="caution">
    <text evidence="2">The sequence shown here is derived from an EMBL/GenBank/DDBJ whole genome shotgun (WGS) entry which is preliminary data.</text>
</comment>
<dbReference type="EMBL" id="JAWSTH010000003">
    <property type="protein sequence ID" value="MDW5593232.1"/>
    <property type="molecule type" value="Genomic_DNA"/>
</dbReference>
<sequence>MADRVERPPSLFDLLDGPAAPAHDRPAGLERRLLREREAEVDQVDAGGAGHVHDGVGGEPTLDDMLVGAWEGLTAQVAVACPLCDGALRPLYADGAAGSPVVAGRCDRCDTTLS</sequence>
<evidence type="ECO:0000256" key="1">
    <source>
        <dbReference type="SAM" id="MobiDB-lite"/>
    </source>
</evidence>
<dbReference type="Proteomes" id="UP001284601">
    <property type="component" value="Unassembled WGS sequence"/>
</dbReference>
<evidence type="ECO:0000313" key="3">
    <source>
        <dbReference type="Proteomes" id="UP001284601"/>
    </source>
</evidence>